<dbReference type="EMBL" id="CAJNRE010015702">
    <property type="protein sequence ID" value="CAF2140128.1"/>
    <property type="molecule type" value="Genomic_DNA"/>
</dbReference>
<keyword evidence="1" id="KW-0677">Repeat</keyword>
<keyword evidence="2" id="KW-0802">TPR repeat</keyword>
<evidence type="ECO:0000313" key="3">
    <source>
        <dbReference type="EMBL" id="CAF0957860.1"/>
    </source>
</evidence>
<evidence type="ECO:0000256" key="1">
    <source>
        <dbReference type="ARBA" id="ARBA00022737"/>
    </source>
</evidence>
<dbReference type="Proteomes" id="UP000676336">
    <property type="component" value="Unassembled WGS sequence"/>
</dbReference>
<dbReference type="Proteomes" id="UP000663855">
    <property type="component" value="Unassembled WGS sequence"/>
</dbReference>
<dbReference type="Gene3D" id="1.25.40.10">
    <property type="entry name" value="Tetratricopeptide repeat domain"/>
    <property type="match status" value="2"/>
</dbReference>
<dbReference type="EMBL" id="CAJNOW010006623">
    <property type="protein sequence ID" value="CAF1491850.1"/>
    <property type="molecule type" value="Genomic_DNA"/>
</dbReference>
<dbReference type="SUPFAM" id="SSF48452">
    <property type="entry name" value="TPR-like"/>
    <property type="match status" value="1"/>
</dbReference>
<dbReference type="EMBL" id="CAJNOV010000022">
    <property type="protein sequence ID" value="CAF0957860.1"/>
    <property type="molecule type" value="Genomic_DNA"/>
</dbReference>
<dbReference type="EMBL" id="CAJOBI010068520">
    <property type="protein sequence ID" value="CAF4447102.1"/>
    <property type="molecule type" value="Genomic_DNA"/>
</dbReference>
<dbReference type="Proteomes" id="UP000663834">
    <property type="component" value="Unassembled WGS sequence"/>
</dbReference>
<dbReference type="Pfam" id="PF13424">
    <property type="entry name" value="TPR_12"/>
    <property type="match status" value="1"/>
</dbReference>
<dbReference type="PANTHER" id="PTHR45641">
    <property type="entry name" value="TETRATRICOPEPTIDE REPEAT PROTEIN (AFU_ORTHOLOGUE AFUA_6G03870)"/>
    <property type="match status" value="1"/>
</dbReference>
<dbReference type="PANTHER" id="PTHR45641:SF1">
    <property type="entry name" value="AAA+ ATPASE DOMAIN-CONTAINING PROTEIN"/>
    <property type="match status" value="1"/>
</dbReference>
<organism evidence="3 8">
    <name type="scientific">Rotaria magnacalcarata</name>
    <dbReference type="NCBI Taxonomy" id="392030"/>
    <lineage>
        <taxon>Eukaryota</taxon>
        <taxon>Metazoa</taxon>
        <taxon>Spiralia</taxon>
        <taxon>Gnathifera</taxon>
        <taxon>Rotifera</taxon>
        <taxon>Eurotatoria</taxon>
        <taxon>Bdelloidea</taxon>
        <taxon>Philodinida</taxon>
        <taxon>Philodinidae</taxon>
        <taxon>Rotaria</taxon>
    </lineage>
</organism>
<sequence length="101" mass="11307">MGDYHKALLYYKKDLKISEIALPPNHPSLTISYNSIGLVHIGEVYTKMDKYSNALSWHEQSLGVTKVALPPNHLGVACSYSNSGLVYDNMGEYSKALPRYE</sequence>
<dbReference type="Proteomes" id="UP000681720">
    <property type="component" value="Unassembled WGS sequence"/>
</dbReference>
<gene>
    <name evidence="3" type="ORF">CJN711_LOCUS268</name>
    <name evidence="7" type="ORF">GIL414_LOCUS62402</name>
    <name evidence="4" type="ORF">KQP761_LOCUS14137</name>
    <name evidence="5" type="ORF">MBJ925_LOCUS29349</name>
    <name evidence="6" type="ORF">SMN809_LOCUS32533</name>
</gene>
<evidence type="ECO:0000313" key="8">
    <source>
        <dbReference type="Proteomes" id="UP000663855"/>
    </source>
</evidence>
<protein>
    <submittedName>
        <fullName evidence="3">Uncharacterized protein</fullName>
    </submittedName>
</protein>
<dbReference type="Proteomes" id="UP000663824">
    <property type="component" value="Unassembled WGS sequence"/>
</dbReference>
<evidence type="ECO:0000256" key="2">
    <source>
        <dbReference type="ARBA" id="ARBA00022803"/>
    </source>
</evidence>
<evidence type="ECO:0000313" key="5">
    <source>
        <dbReference type="EMBL" id="CAF2140128.1"/>
    </source>
</evidence>
<dbReference type="EMBL" id="CAJOBJ010251197">
    <property type="protein sequence ID" value="CAF5094552.1"/>
    <property type="molecule type" value="Genomic_DNA"/>
</dbReference>
<name>A0A814DMY9_9BILA</name>
<evidence type="ECO:0000313" key="7">
    <source>
        <dbReference type="EMBL" id="CAF5094552.1"/>
    </source>
</evidence>
<dbReference type="InterPro" id="IPR011990">
    <property type="entry name" value="TPR-like_helical_dom_sf"/>
</dbReference>
<dbReference type="OrthoDB" id="418911at2759"/>
<dbReference type="PROSITE" id="PS50293">
    <property type="entry name" value="TPR_REGION"/>
    <property type="match status" value="1"/>
</dbReference>
<evidence type="ECO:0000313" key="6">
    <source>
        <dbReference type="EMBL" id="CAF4447102.1"/>
    </source>
</evidence>
<evidence type="ECO:0000313" key="4">
    <source>
        <dbReference type="EMBL" id="CAF1491850.1"/>
    </source>
</evidence>
<proteinExistence type="predicted"/>
<dbReference type="Pfam" id="PF13374">
    <property type="entry name" value="TPR_10"/>
    <property type="match status" value="1"/>
</dbReference>
<comment type="caution">
    <text evidence="3">The sequence shown here is derived from an EMBL/GenBank/DDBJ whole genome shotgun (WGS) entry which is preliminary data.</text>
</comment>
<reference evidence="3" key="1">
    <citation type="submission" date="2021-02" db="EMBL/GenBank/DDBJ databases">
        <authorList>
            <person name="Nowell W R."/>
        </authorList>
    </citation>
    <scope>NUCLEOTIDE SEQUENCE</scope>
</reference>
<accession>A0A814DMY9</accession>
<dbReference type="AlphaFoldDB" id="A0A814DMY9"/>